<keyword evidence="2" id="KW-1185">Reference proteome</keyword>
<protein>
    <submittedName>
        <fullName evidence="1">Uncharacterized protein</fullName>
    </submittedName>
</protein>
<name>A0ABQ8J9L1_DERPT</name>
<organism evidence="1 2">
    <name type="scientific">Dermatophagoides pteronyssinus</name>
    <name type="common">European house dust mite</name>
    <dbReference type="NCBI Taxonomy" id="6956"/>
    <lineage>
        <taxon>Eukaryota</taxon>
        <taxon>Metazoa</taxon>
        <taxon>Ecdysozoa</taxon>
        <taxon>Arthropoda</taxon>
        <taxon>Chelicerata</taxon>
        <taxon>Arachnida</taxon>
        <taxon>Acari</taxon>
        <taxon>Acariformes</taxon>
        <taxon>Sarcoptiformes</taxon>
        <taxon>Astigmata</taxon>
        <taxon>Psoroptidia</taxon>
        <taxon>Analgoidea</taxon>
        <taxon>Pyroglyphidae</taxon>
        <taxon>Dermatophagoidinae</taxon>
        <taxon>Dermatophagoides</taxon>
    </lineage>
</organism>
<dbReference type="Proteomes" id="UP000887458">
    <property type="component" value="Unassembled WGS sequence"/>
</dbReference>
<sequence>MYKKPAIDFVQMSEMIKTRQDGCVDYVTNKIFYDCEIHFKHKSDYWPEEFWPTIPYHDWPKDGSDFAIVVGIPQQQQQTQYHPIPMDRVDFINSMDEQSLIINVTEYQYKFQFTSPETARFLRINDDDDDDDKILTFLPPPYPIIGGQSSSKSTTTYSTPEIPMIPIPQPAPVIEKIDYNNETTDQQQDDDLGFWDEEELNEIVYGDDF</sequence>
<dbReference type="EMBL" id="NJHN03000061">
    <property type="protein sequence ID" value="KAH9419051.1"/>
    <property type="molecule type" value="Genomic_DNA"/>
</dbReference>
<proteinExistence type="predicted"/>
<evidence type="ECO:0000313" key="1">
    <source>
        <dbReference type="EMBL" id="KAH9419051.1"/>
    </source>
</evidence>
<accession>A0ABQ8J9L1</accession>
<comment type="caution">
    <text evidence="1">The sequence shown here is derived from an EMBL/GenBank/DDBJ whole genome shotgun (WGS) entry which is preliminary data.</text>
</comment>
<gene>
    <name evidence="1" type="ORF">DERP_011146</name>
</gene>
<reference evidence="1 2" key="1">
    <citation type="journal article" date="2018" name="J. Allergy Clin. Immunol.">
        <title>High-quality assembly of Dermatophagoides pteronyssinus genome and transcriptome reveals a wide range of novel allergens.</title>
        <authorList>
            <person name="Liu X.Y."/>
            <person name="Yang K.Y."/>
            <person name="Wang M.Q."/>
            <person name="Kwok J.S."/>
            <person name="Zeng X."/>
            <person name="Yang Z."/>
            <person name="Xiao X.J."/>
            <person name="Lau C.P."/>
            <person name="Li Y."/>
            <person name="Huang Z.M."/>
            <person name="Ba J.G."/>
            <person name="Yim A.K."/>
            <person name="Ouyang C.Y."/>
            <person name="Ngai S.M."/>
            <person name="Chan T.F."/>
            <person name="Leung E.L."/>
            <person name="Liu L."/>
            <person name="Liu Z.G."/>
            <person name="Tsui S.K."/>
        </authorList>
    </citation>
    <scope>NUCLEOTIDE SEQUENCE [LARGE SCALE GENOMIC DNA]</scope>
    <source>
        <strain evidence="1">Derp</strain>
    </source>
</reference>
<reference evidence="1 2" key="2">
    <citation type="journal article" date="2022" name="Mol. Biol. Evol.">
        <title>Comparative Genomics Reveals Insights into the Divergent Evolution of Astigmatic Mites and Household Pest Adaptations.</title>
        <authorList>
            <person name="Xiong Q."/>
            <person name="Wan A.T."/>
            <person name="Liu X."/>
            <person name="Fung C.S."/>
            <person name="Xiao X."/>
            <person name="Malainual N."/>
            <person name="Hou J."/>
            <person name="Wang L."/>
            <person name="Wang M."/>
            <person name="Yang K.Y."/>
            <person name="Cui Y."/>
            <person name="Leung E.L."/>
            <person name="Nong W."/>
            <person name="Shin S.K."/>
            <person name="Au S.W."/>
            <person name="Jeong K.Y."/>
            <person name="Chew F.T."/>
            <person name="Hui J.H."/>
            <person name="Leung T.F."/>
            <person name="Tungtrongchitr A."/>
            <person name="Zhong N."/>
            <person name="Liu Z."/>
            <person name="Tsui S.K."/>
        </authorList>
    </citation>
    <scope>NUCLEOTIDE SEQUENCE [LARGE SCALE GENOMIC DNA]</scope>
    <source>
        <strain evidence="1">Derp</strain>
    </source>
</reference>
<evidence type="ECO:0000313" key="2">
    <source>
        <dbReference type="Proteomes" id="UP000887458"/>
    </source>
</evidence>